<feature type="domain" description="JmjC" evidence="3">
    <location>
        <begin position="479"/>
        <end position="643"/>
    </location>
</feature>
<feature type="domain" description="JmjN" evidence="2">
    <location>
        <begin position="111"/>
        <end position="152"/>
    </location>
</feature>
<dbReference type="Proteomes" id="UP000054845">
    <property type="component" value="Unassembled WGS sequence"/>
</dbReference>
<organism evidence="4 5">
    <name type="scientific">Ceraceosorus bombacis</name>
    <dbReference type="NCBI Taxonomy" id="401625"/>
    <lineage>
        <taxon>Eukaryota</taxon>
        <taxon>Fungi</taxon>
        <taxon>Dikarya</taxon>
        <taxon>Basidiomycota</taxon>
        <taxon>Ustilaginomycotina</taxon>
        <taxon>Exobasidiomycetes</taxon>
        <taxon>Ceraceosorales</taxon>
        <taxon>Ceraceosoraceae</taxon>
        <taxon>Ceraceosorus</taxon>
    </lineage>
</organism>
<feature type="region of interest" description="Disordered" evidence="1">
    <location>
        <begin position="1265"/>
        <end position="1304"/>
    </location>
</feature>
<name>A0A0P1BGY6_9BASI</name>
<evidence type="ECO:0000313" key="5">
    <source>
        <dbReference type="Proteomes" id="UP000054845"/>
    </source>
</evidence>
<dbReference type="InterPro" id="IPR003349">
    <property type="entry name" value="JmjN"/>
</dbReference>
<evidence type="ECO:0000259" key="2">
    <source>
        <dbReference type="PROSITE" id="PS51183"/>
    </source>
</evidence>
<accession>A0A0P1BGY6</accession>
<feature type="region of interest" description="Disordered" evidence="1">
    <location>
        <begin position="216"/>
        <end position="363"/>
    </location>
</feature>
<dbReference type="Pfam" id="PF02373">
    <property type="entry name" value="JmjC"/>
    <property type="match status" value="1"/>
</dbReference>
<feature type="compositionally biased region" description="Polar residues" evidence="1">
    <location>
        <begin position="1030"/>
        <end position="1039"/>
    </location>
</feature>
<feature type="compositionally biased region" description="Low complexity" evidence="1">
    <location>
        <begin position="1193"/>
        <end position="1202"/>
    </location>
</feature>
<dbReference type="GO" id="GO:0010468">
    <property type="term" value="P:regulation of gene expression"/>
    <property type="evidence" value="ECO:0007669"/>
    <property type="project" value="TreeGrafter"/>
</dbReference>
<dbReference type="PANTHER" id="PTHR10694:SF7">
    <property type="entry name" value="[HISTONE H3]-TRIMETHYL-L-LYSINE(9) DEMETHYLASE"/>
    <property type="match status" value="1"/>
</dbReference>
<feature type="compositionally biased region" description="Basic and acidic residues" evidence="1">
    <location>
        <begin position="338"/>
        <end position="349"/>
    </location>
</feature>
<dbReference type="SUPFAM" id="SSF51197">
    <property type="entry name" value="Clavaminate synthase-like"/>
    <property type="match status" value="1"/>
</dbReference>
<dbReference type="GO" id="GO:0005634">
    <property type="term" value="C:nucleus"/>
    <property type="evidence" value="ECO:0007669"/>
    <property type="project" value="TreeGrafter"/>
</dbReference>
<dbReference type="Gene3D" id="3.30.40.10">
    <property type="entry name" value="Zinc/RING finger domain, C3HC4 (zinc finger)"/>
    <property type="match status" value="1"/>
</dbReference>
<dbReference type="SMART" id="SM00558">
    <property type="entry name" value="JmjC"/>
    <property type="match status" value="1"/>
</dbReference>
<dbReference type="Pfam" id="PF13832">
    <property type="entry name" value="zf-HC5HC2H_2"/>
    <property type="match status" value="1"/>
</dbReference>
<feature type="compositionally biased region" description="Polar residues" evidence="1">
    <location>
        <begin position="1075"/>
        <end position="1084"/>
    </location>
</feature>
<sequence length="1304" mass="142639">MSLAYFAAPVGPHAFAFAQAPPKAAEEVPAASDVGLQQPRSTSDSDSSIEKGASADSSPARPKRAAAALANANLTSPPKASSSSAKKMPVEPAYFYPSDSTDVAATADDGVPVFEPTMEQFADFEAYCEAIDAWGMRSGIVKIIPPRAWKEQLPSLQLPPEPDGTPRGIASIRIRNAISQNWVPAGSGLWRQQNVVHPAKIWNALQWAEVCASEAQRGPEMNRMKANAERTRRPVDATEEDGVRTRSGRAKDGRPSSSIASTKRKRPAAAPRASNGGASQHRRSSTQPRESSPLPVSSDVAQPSEADEKPQAGQSDARAPSTSPTRMLRTRPSAGQEGDVKSDVKKSESKSSSAAPKPKAADLTTEAEWAAFNHETCWLREAASDPASAFKIAVLDESRADGETQPGESIKTEDGEGTTKMEQDDGGESVKAVDVSKQPTPKDWQNADTCREIEAEYWRGLNFGKPPMYGADLKGTLFTPETTAWNVGNLPNILTRLRLKRKLPGVTTPYLYFGMWRATFAWHVEDVDLYSINYIHFGAPKQWYSIRQADKTRFENAMAGAFPSDARRCKHFMRHKSYLASPAFLAAHNIKPLRLVHHAGEFVITYPYGYHSGFNMGFNCAESVNFALPSWLDIGRRAGWCECEEWSVRMDVDAILKESEEIIEMEKKREQRALIRQQQEAGAEVDQERLEARRAARREYEARRKKAKAERLAAEASGYAETASSPTKKARRTSDEDADADADKTCVYCVSDFDNPHVLIEEVDAESATAPPRYAHDLCANFVPETWVETREDGMDVVKGFAGIPKARRTLKCALCPREEYAKAGIKTQCTYGNCTRAAHIGCAYLEATGWRLDVLPQSKADVVEGRKKVSNGKKRQVLEAVSAEQAEMNLGNEAVRHVVLCSTHNPHAKKRLSASAQRNAAVERACALRLKVDEMCSVKVAGHETLVPIVRIVDSSGELPDVAGAVHGSISYFYRPDEERFVKWCHVIFPEEQKLQAAADTIEQPKKKARKPTDANAPKKPRKPRVSKAQEQQHSTGLQVPPPMLHAAQMTPSPSKPLLEHARYAMPLDAPLTPDSSNGTPPQMSHGALHRREPLHGPMPPSGHYAPHLGYGSARYYPSHEVAAPYPPGADSRHGMTYGHHQVPYGAAYAHQIPSMQSHAYAHAPDLREARMSVQRPEDALNSLATHAAAMAPAVSSSARSENTSLHSSHGSYDPRHSSYANGSMSSSSPHLSSSSPHHAAPTLPPIGRGHAPYQAEYGAYAPQGPQAHLFHPSYRQLQPPPSHHRAPHAPAPADHRATARPY</sequence>
<protein>
    <submittedName>
        <fullName evidence="4">DNA damage-responsive repressor GIS1/RPH1, jumonji superfamily</fullName>
    </submittedName>
</protein>
<feature type="compositionally biased region" description="Low complexity" evidence="1">
    <location>
        <begin position="1219"/>
        <end position="1243"/>
    </location>
</feature>
<dbReference type="OrthoDB" id="9547406at2759"/>
<keyword evidence="5" id="KW-1185">Reference proteome</keyword>
<dbReference type="SMART" id="SM00545">
    <property type="entry name" value="JmjN"/>
    <property type="match status" value="1"/>
</dbReference>
<feature type="region of interest" description="Disordered" evidence="1">
    <location>
        <begin position="713"/>
        <end position="736"/>
    </location>
</feature>
<feature type="region of interest" description="Disordered" evidence="1">
    <location>
        <begin position="1003"/>
        <end position="1056"/>
    </location>
</feature>
<proteinExistence type="predicted"/>
<dbReference type="PROSITE" id="PS51184">
    <property type="entry name" value="JMJC"/>
    <property type="match status" value="1"/>
</dbReference>
<dbReference type="PROSITE" id="PS51183">
    <property type="entry name" value="JMJN"/>
    <property type="match status" value="1"/>
</dbReference>
<dbReference type="Gene3D" id="2.60.120.650">
    <property type="entry name" value="Cupin"/>
    <property type="match status" value="2"/>
</dbReference>
<feature type="compositionally biased region" description="Low complexity" evidence="1">
    <location>
        <begin position="54"/>
        <end position="85"/>
    </location>
</feature>
<evidence type="ECO:0000256" key="1">
    <source>
        <dbReference type="SAM" id="MobiDB-lite"/>
    </source>
</evidence>
<feature type="compositionally biased region" description="Basic and acidic residues" evidence="1">
    <location>
        <begin position="220"/>
        <end position="254"/>
    </location>
</feature>
<dbReference type="EMBL" id="CCYA01000249">
    <property type="protein sequence ID" value="CEH14859.1"/>
    <property type="molecule type" value="Genomic_DNA"/>
</dbReference>
<feature type="compositionally biased region" description="Polar residues" evidence="1">
    <location>
        <begin position="1203"/>
        <end position="1212"/>
    </location>
</feature>
<feature type="compositionally biased region" description="Basic and acidic residues" evidence="1">
    <location>
        <begin position="410"/>
        <end position="423"/>
    </location>
</feature>
<feature type="compositionally biased region" description="Basic and acidic residues" evidence="1">
    <location>
        <begin position="1295"/>
        <end position="1304"/>
    </location>
</feature>
<dbReference type="GO" id="GO:0032454">
    <property type="term" value="F:histone H3K9 demethylase activity"/>
    <property type="evidence" value="ECO:0007669"/>
    <property type="project" value="TreeGrafter"/>
</dbReference>
<dbReference type="PANTHER" id="PTHR10694">
    <property type="entry name" value="LYSINE-SPECIFIC DEMETHYLASE"/>
    <property type="match status" value="1"/>
</dbReference>
<feature type="region of interest" description="Disordered" evidence="1">
    <location>
        <begin position="20"/>
        <end position="85"/>
    </location>
</feature>
<dbReference type="GO" id="GO:0000785">
    <property type="term" value="C:chromatin"/>
    <property type="evidence" value="ECO:0007669"/>
    <property type="project" value="TreeGrafter"/>
</dbReference>
<feature type="region of interest" description="Disordered" evidence="1">
    <location>
        <begin position="1069"/>
        <end position="1090"/>
    </location>
</feature>
<evidence type="ECO:0000259" key="3">
    <source>
        <dbReference type="PROSITE" id="PS51184"/>
    </source>
</evidence>
<evidence type="ECO:0000313" key="4">
    <source>
        <dbReference type="EMBL" id="CEH14859.1"/>
    </source>
</evidence>
<dbReference type="InterPro" id="IPR013083">
    <property type="entry name" value="Znf_RING/FYVE/PHD"/>
</dbReference>
<dbReference type="STRING" id="401625.A0A0P1BGY6"/>
<feature type="region of interest" description="Disordered" evidence="1">
    <location>
        <begin position="1193"/>
        <end position="1253"/>
    </location>
</feature>
<feature type="region of interest" description="Disordered" evidence="1">
    <location>
        <begin position="397"/>
        <end position="445"/>
    </location>
</feature>
<dbReference type="CDD" id="cd15571">
    <property type="entry name" value="ePHD"/>
    <property type="match status" value="1"/>
</dbReference>
<dbReference type="GO" id="GO:0051864">
    <property type="term" value="F:histone H3K36 demethylase activity"/>
    <property type="evidence" value="ECO:0007669"/>
    <property type="project" value="TreeGrafter"/>
</dbReference>
<dbReference type="InterPro" id="IPR003347">
    <property type="entry name" value="JmjC_dom"/>
</dbReference>
<feature type="compositionally biased region" description="Low complexity" evidence="1">
    <location>
        <begin position="20"/>
        <end position="31"/>
    </location>
</feature>
<dbReference type="Pfam" id="PF02375">
    <property type="entry name" value="JmjN"/>
    <property type="match status" value="1"/>
</dbReference>
<reference evidence="4 5" key="1">
    <citation type="submission" date="2014-09" db="EMBL/GenBank/DDBJ databases">
        <authorList>
            <person name="Magalhaes I.L.F."/>
            <person name="Oliveira U."/>
            <person name="Santos F.R."/>
            <person name="Vidigal T.H.D.A."/>
            <person name="Brescovit A.D."/>
            <person name="Santos A.J."/>
        </authorList>
    </citation>
    <scope>NUCLEOTIDE SEQUENCE [LARGE SCALE GENOMIC DNA]</scope>
</reference>